<dbReference type="PANTHER" id="PTHR33393">
    <property type="entry name" value="POLYGLUTAMINE SYNTHESIS ACCESSORY PROTEIN RV0574C-RELATED"/>
    <property type="match status" value="1"/>
</dbReference>
<reference evidence="3" key="1">
    <citation type="journal article" date="2014" name="Front. Microbiol.">
        <title>High frequency of phylogenetically diverse reductive dehalogenase-homologous genes in deep subseafloor sedimentary metagenomes.</title>
        <authorList>
            <person name="Kawai M."/>
            <person name="Futagami T."/>
            <person name="Toyoda A."/>
            <person name="Takaki Y."/>
            <person name="Nishi S."/>
            <person name="Hori S."/>
            <person name="Arai W."/>
            <person name="Tsubouchi T."/>
            <person name="Morono Y."/>
            <person name="Uchiyama I."/>
            <person name="Ito T."/>
            <person name="Fujiyama A."/>
            <person name="Inagaki F."/>
            <person name="Takami H."/>
        </authorList>
    </citation>
    <scope>NUCLEOTIDE SEQUENCE</scope>
    <source>
        <strain evidence="3">Expedition CK06-06</strain>
    </source>
</reference>
<dbReference type="AlphaFoldDB" id="X1JKS6"/>
<dbReference type="InterPro" id="IPR028994">
    <property type="entry name" value="Integrin_alpha_N"/>
</dbReference>
<organism evidence="3">
    <name type="scientific">marine sediment metagenome</name>
    <dbReference type="NCBI Taxonomy" id="412755"/>
    <lineage>
        <taxon>unclassified sequences</taxon>
        <taxon>metagenomes</taxon>
        <taxon>ecological metagenomes</taxon>
    </lineage>
</organism>
<dbReference type="CDD" id="cd07381">
    <property type="entry name" value="MPP_CapA"/>
    <property type="match status" value="1"/>
</dbReference>
<feature type="non-terminal residue" evidence="3">
    <location>
        <position position="1"/>
    </location>
</feature>
<dbReference type="EMBL" id="BARV01000225">
    <property type="protein sequence ID" value="GAH95336.1"/>
    <property type="molecule type" value="Genomic_DNA"/>
</dbReference>
<evidence type="ECO:0000259" key="2">
    <source>
        <dbReference type="SMART" id="SM00854"/>
    </source>
</evidence>
<proteinExistence type="inferred from homology"/>
<dbReference type="Pfam" id="PF09587">
    <property type="entry name" value="PGA_cap"/>
    <property type="match status" value="1"/>
</dbReference>
<gene>
    <name evidence="3" type="ORF">S06H3_00993</name>
</gene>
<comment type="caution">
    <text evidence="3">The sequence shown here is derived from an EMBL/GenBank/DDBJ whole genome shotgun (WGS) entry which is preliminary data.</text>
</comment>
<evidence type="ECO:0000256" key="1">
    <source>
        <dbReference type="ARBA" id="ARBA00005662"/>
    </source>
</evidence>
<comment type="similarity">
    <text evidence="1">Belongs to the CapA family.</text>
</comment>
<protein>
    <recommendedName>
        <fullName evidence="2">Capsule synthesis protein CapA domain-containing protein</fullName>
    </recommendedName>
</protein>
<dbReference type="InterPro" id="IPR019079">
    <property type="entry name" value="Capsule_synth_CapA"/>
</dbReference>
<evidence type="ECO:0000313" key="3">
    <source>
        <dbReference type="EMBL" id="GAH95336.1"/>
    </source>
</evidence>
<dbReference type="InterPro" id="IPR029052">
    <property type="entry name" value="Metallo-depent_PP-like"/>
</dbReference>
<feature type="domain" description="Capsule synthesis protein CapA" evidence="2">
    <location>
        <begin position="1"/>
        <end position="133"/>
    </location>
</feature>
<sequence>LYAVGAGKDQKEARKPVIIRMNGLRFALFAYVGLPLKGLIWPETKPGPAQATIEEIIAEIKKIRQQVDFVVVSLHWGLEYQHKPMANQSEWAHKIIDAGADLVIGHHPHVLQNIEVYKNRFILYSLGNFVFDQHKLYQRQTGIFSCIFKKGKIDSLSFYPVLLENFRPGFVKDTAYKLIEEKIKEISEGYKTKFLSRDDKIFLTDSILSLSFKNPIKYSNIGDNKIIIYNNSIEITDTIGNIIDTFLIEQEKEIKDCCFIKDSTCLRLFAIIGKTREIRGDYLAQYRITDKKIIEEWLEKDYDYNPWKIVSADIDGDSVPEICVGVYKKTVFHPVYTNSLFIYDWDGYRIYPKWFGTEFLIPLLDFEFYDVDNKGLVDLITLETEKDSTTKIIAYQWMGSGFWRYRKLAENLSENWLSNVNIESFFVGK</sequence>
<accession>X1JKS6</accession>
<dbReference type="Gene3D" id="3.60.21.10">
    <property type="match status" value="1"/>
</dbReference>
<dbReference type="PANTHER" id="PTHR33393:SF13">
    <property type="entry name" value="PGA BIOSYNTHESIS PROTEIN CAPA"/>
    <property type="match status" value="1"/>
</dbReference>
<dbReference type="SMART" id="SM00854">
    <property type="entry name" value="PGA_cap"/>
    <property type="match status" value="1"/>
</dbReference>
<dbReference type="SUPFAM" id="SSF69318">
    <property type="entry name" value="Integrin alpha N-terminal domain"/>
    <property type="match status" value="1"/>
</dbReference>
<dbReference type="InterPro" id="IPR052169">
    <property type="entry name" value="CW_Biosynth-Accessory"/>
</dbReference>
<dbReference type="SUPFAM" id="SSF56300">
    <property type="entry name" value="Metallo-dependent phosphatases"/>
    <property type="match status" value="1"/>
</dbReference>
<name>X1JKS6_9ZZZZ</name>